<reference evidence="1" key="1">
    <citation type="submission" date="2021-05" db="EMBL/GenBank/DDBJ databases">
        <authorList>
            <person name="Alioto T."/>
            <person name="Alioto T."/>
            <person name="Gomez Garrido J."/>
        </authorList>
    </citation>
    <scope>NUCLEOTIDE SEQUENCE</scope>
</reference>
<dbReference type="EMBL" id="HBUE01001963">
    <property type="protein sequence ID" value="CAG6444006.1"/>
    <property type="molecule type" value="Transcribed_RNA"/>
</dbReference>
<sequence>MLLSVLLRSTIHQTTTSPQHFRDDCFCVAVCLILTPISLPPTIAAAAAAYFTPPREASIDFPNNNNNSSSQTDSPSAPSSWRCILVFHHVFRLPVFPPSHSTVCCFCCRDFSPIRGVDWIMSSYSCEISTLHDAI</sequence>
<proteinExistence type="predicted"/>
<name>A0A8D7ZWC6_CULPI</name>
<accession>A0A8D7ZWC6</accession>
<protein>
    <submittedName>
        <fullName evidence="1">(northern house mosquito) hypothetical protein</fullName>
    </submittedName>
</protein>
<dbReference type="AlphaFoldDB" id="A0A8D7ZWC6"/>
<organism evidence="1">
    <name type="scientific">Culex pipiens</name>
    <name type="common">House mosquito</name>
    <dbReference type="NCBI Taxonomy" id="7175"/>
    <lineage>
        <taxon>Eukaryota</taxon>
        <taxon>Metazoa</taxon>
        <taxon>Ecdysozoa</taxon>
        <taxon>Arthropoda</taxon>
        <taxon>Hexapoda</taxon>
        <taxon>Insecta</taxon>
        <taxon>Pterygota</taxon>
        <taxon>Neoptera</taxon>
        <taxon>Endopterygota</taxon>
        <taxon>Diptera</taxon>
        <taxon>Nematocera</taxon>
        <taxon>Culicoidea</taxon>
        <taxon>Culicidae</taxon>
        <taxon>Culicinae</taxon>
        <taxon>Culicini</taxon>
        <taxon>Culex</taxon>
        <taxon>Culex</taxon>
    </lineage>
</organism>
<evidence type="ECO:0000313" key="1">
    <source>
        <dbReference type="EMBL" id="CAG6444006.1"/>
    </source>
</evidence>